<dbReference type="Proteomes" id="UP000177067">
    <property type="component" value="Unassembled WGS sequence"/>
</dbReference>
<organism evidence="2 3">
    <name type="scientific">Candidatus Magasanikbacteria bacterium RIFCSPHIGHO2_01_FULL_33_34</name>
    <dbReference type="NCBI Taxonomy" id="1798671"/>
    <lineage>
        <taxon>Bacteria</taxon>
        <taxon>Candidatus Magasanikiibacteriota</taxon>
    </lineage>
</organism>
<sequence length="626" mass="70546">MIRLMTYTNIKKYNFLVFAFFLLGAFFVVLPVKAVDPKPNISHPSMSAKYVSQSIPDPIEIEAGEQKIVILKFKNVGTETWPVTGKGYISAYTMEPRYRNSDFFSPNWMSIEQTAPISKITAPGEIADLVIVLKAPTKLGSYTEEFHLASENYSWVQGGYFFLKINVVEKKVAVVETLDNSAEVVDSESQYIANKFIQTIKNVEVEGGEQIKMIVGFQNNGDKPWKNYSLVSNQPVELASVSSGLSFADSVWHNASTVLVRDTEVPPGSFVREDVYFRAPVEVGEYKAKFYLAIDGQTLSEAYAEVDVTVTSNAPSHYTEPFGGSEVVAPVSYKLDSEPRIRVGLWQPPSYVQFRSAESAYDVYAGTVKKGTIDVNKLVVLMRKDGQYYFRGDELEFYSDEYLRLSPVDNPSAVFTLLNYSRMVTWKGPNNFSSYRGALEYRLGEVRTDAIWVVNDLLLEDYVKGIGENGNTSPIEYLKSQTVAQRSYAYATIENDKYGIFDVVATTGDQLYLGVESERIMPNFVMAAEATRGYMATYDNKVVITPYYAHAVCRTKSWTEVWGGSTKPWLVPVQTNYDCKYYGSYFGHGVGMSQMDASRRATAENMGWSDLVRYYYTGVKVEKFYE</sequence>
<dbReference type="Gene3D" id="2.60.40.10">
    <property type="entry name" value="Immunoglobulins"/>
    <property type="match status" value="2"/>
</dbReference>
<dbReference type="InterPro" id="IPR013783">
    <property type="entry name" value="Ig-like_fold"/>
</dbReference>
<gene>
    <name evidence="2" type="ORF">A2725_03030</name>
</gene>
<dbReference type="EMBL" id="MFPS01000009">
    <property type="protein sequence ID" value="OGH58647.1"/>
    <property type="molecule type" value="Genomic_DNA"/>
</dbReference>
<name>A0A1F6LGY4_9BACT</name>
<comment type="caution">
    <text evidence="2">The sequence shown here is derived from an EMBL/GenBank/DDBJ whole genome shotgun (WGS) entry which is preliminary data.</text>
</comment>
<protein>
    <recommendedName>
        <fullName evidence="1">Sporulation stage II protein D amidase enhancer LytB N-terminal domain-containing protein</fullName>
    </recommendedName>
</protein>
<feature type="domain" description="Sporulation stage II protein D amidase enhancer LytB N-terminal" evidence="1">
    <location>
        <begin position="450"/>
        <end position="538"/>
    </location>
</feature>
<evidence type="ECO:0000259" key="1">
    <source>
        <dbReference type="Pfam" id="PF08486"/>
    </source>
</evidence>
<evidence type="ECO:0000313" key="3">
    <source>
        <dbReference type="Proteomes" id="UP000177067"/>
    </source>
</evidence>
<reference evidence="2 3" key="1">
    <citation type="journal article" date="2016" name="Nat. Commun.">
        <title>Thousands of microbial genomes shed light on interconnected biogeochemical processes in an aquifer system.</title>
        <authorList>
            <person name="Anantharaman K."/>
            <person name="Brown C.T."/>
            <person name="Hug L.A."/>
            <person name="Sharon I."/>
            <person name="Castelle C.J."/>
            <person name="Probst A.J."/>
            <person name="Thomas B.C."/>
            <person name="Singh A."/>
            <person name="Wilkins M.J."/>
            <person name="Karaoz U."/>
            <person name="Brodie E.L."/>
            <person name="Williams K.H."/>
            <person name="Hubbard S.S."/>
            <person name="Banfield J.F."/>
        </authorList>
    </citation>
    <scope>NUCLEOTIDE SEQUENCE [LARGE SCALE GENOMIC DNA]</scope>
</reference>
<dbReference type="Pfam" id="PF08486">
    <property type="entry name" value="SpoIID"/>
    <property type="match status" value="1"/>
</dbReference>
<evidence type="ECO:0000313" key="2">
    <source>
        <dbReference type="EMBL" id="OGH58647.1"/>
    </source>
</evidence>
<dbReference type="InterPro" id="IPR013693">
    <property type="entry name" value="SpoIID/LytB_N"/>
</dbReference>
<dbReference type="AlphaFoldDB" id="A0A1F6LGY4"/>
<proteinExistence type="predicted"/>
<accession>A0A1F6LGY4</accession>